<dbReference type="AlphaFoldDB" id="A0A848FZ37"/>
<dbReference type="HAMAP" id="MF_04110">
    <property type="entry name" value="ENDOLYSIN_T4"/>
    <property type="match status" value="1"/>
</dbReference>
<dbReference type="EMBL" id="JABBGA010000001">
    <property type="protein sequence ID" value="NML24344.1"/>
    <property type="molecule type" value="Genomic_DNA"/>
</dbReference>
<accession>A0A848FZ37</accession>
<dbReference type="InterPro" id="IPR051018">
    <property type="entry name" value="Bacteriophage_GH24"/>
</dbReference>
<comment type="similarity">
    <text evidence="6">Belongs to the glycosyl hydrolase 24 family.</text>
</comment>
<dbReference type="GO" id="GO:0016998">
    <property type="term" value="P:cell wall macromolecule catabolic process"/>
    <property type="evidence" value="ECO:0007669"/>
    <property type="project" value="InterPro"/>
</dbReference>
<evidence type="ECO:0000313" key="8">
    <source>
        <dbReference type="Proteomes" id="UP000580043"/>
    </source>
</evidence>
<evidence type="ECO:0000313" key="7">
    <source>
        <dbReference type="EMBL" id="NML24344.1"/>
    </source>
</evidence>
<dbReference type="InterPro" id="IPR023347">
    <property type="entry name" value="Lysozyme_dom_sf"/>
</dbReference>
<dbReference type="GO" id="GO:0003796">
    <property type="term" value="F:lysozyme activity"/>
    <property type="evidence" value="ECO:0007669"/>
    <property type="project" value="UniProtKB-EC"/>
</dbReference>
<evidence type="ECO:0000256" key="6">
    <source>
        <dbReference type="RuleBase" id="RU003788"/>
    </source>
</evidence>
<keyword evidence="8" id="KW-1185">Reference proteome</keyword>
<reference evidence="7 8" key="1">
    <citation type="submission" date="2020-04" db="EMBL/GenBank/DDBJ databases">
        <title>Zoogloea sp. G-4-1-14 isolated from soil.</title>
        <authorList>
            <person name="Dahal R.H."/>
        </authorList>
    </citation>
    <scope>NUCLEOTIDE SEQUENCE [LARGE SCALE GENOMIC DNA]</scope>
    <source>
        <strain evidence="7 8">G-4-1-14</strain>
    </source>
</reference>
<protein>
    <recommendedName>
        <fullName evidence="6">Lysozyme</fullName>
        <ecNumber evidence="6">3.2.1.17</ecNumber>
    </recommendedName>
</protein>
<dbReference type="InterPro" id="IPR023346">
    <property type="entry name" value="Lysozyme-like_dom_sf"/>
</dbReference>
<keyword evidence="4 6" id="KW-0378">Hydrolase</keyword>
<comment type="catalytic activity">
    <reaction evidence="1 6">
        <text>Hydrolysis of (1-&gt;4)-beta-linkages between N-acetylmuramic acid and N-acetyl-D-glucosamine residues in a peptidoglycan and between N-acetyl-D-glucosamine residues in chitodextrins.</text>
        <dbReference type="EC" id="3.2.1.17"/>
    </reaction>
</comment>
<dbReference type="EC" id="3.2.1.17" evidence="6"/>
<keyword evidence="5 6" id="KW-0326">Glycosidase</keyword>
<gene>
    <name evidence="7" type="ORF">HHL15_01170</name>
</gene>
<evidence type="ECO:0000256" key="4">
    <source>
        <dbReference type="ARBA" id="ARBA00022801"/>
    </source>
</evidence>
<dbReference type="InterPro" id="IPR034690">
    <property type="entry name" value="Endolysin_T4_type"/>
</dbReference>
<dbReference type="GO" id="GO:0042742">
    <property type="term" value="P:defense response to bacterium"/>
    <property type="evidence" value="ECO:0007669"/>
    <property type="project" value="UniProtKB-KW"/>
</dbReference>
<evidence type="ECO:0000256" key="5">
    <source>
        <dbReference type="ARBA" id="ARBA00023295"/>
    </source>
</evidence>
<proteinExistence type="inferred from homology"/>
<dbReference type="GO" id="GO:0031640">
    <property type="term" value="P:killing of cells of another organism"/>
    <property type="evidence" value="ECO:0007669"/>
    <property type="project" value="UniProtKB-KW"/>
</dbReference>
<evidence type="ECO:0000256" key="2">
    <source>
        <dbReference type="ARBA" id="ARBA00022529"/>
    </source>
</evidence>
<organism evidence="7 8">
    <name type="scientific">Zoogloea dura</name>
    <dbReference type="NCBI Taxonomy" id="2728840"/>
    <lineage>
        <taxon>Bacteria</taxon>
        <taxon>Pseudomonadati</taxon>
        <taxon>Pseudomonadota</taxon>
        <taxon>Betaproteobacteria</taxon>
        <taxon>Rhodocyclales</taxon>
        <taxon>Zoogloeaceae</taxon>
        <taxon>Zoogloea</taxon>
    </lineage>
</organism>
<evidence type="ECO:0000256" key="3">
    <source>
        <dbReference type="ARBA" id="ARBA00022638"/>
    </source>
</evidence>
<evidence type="ECO:0000256" key="1">
    <source>
        <dbReference type="ARBA" id="ARBA00000632"/>
    </source>
</evidence>
<comment type="caution">
    <text evidence="7">The sequence shown here is derived from an EMBL/GenBank/DDBJ whole genome shotgun (WGS) entry which is preliminary data.</text>
</comment>
<keyword evidence="2 6" id="KW-0929">Antimicrobial</keyword>
<dbReference type="PANTHER" id="PTHR38107:SF3">
    <property type="entry name" value="LYSOZYME RRRD-RELATED"/>
    <property type="match status" value="1"/>
</dbReference>
<dbReference type="Gene3D" id="1.10.530.40">
    <property type="match status" value="1"/>
</dbReference>
<sequence>MVTATEAGPAPSGFGLRKKVIPAALVAALTSPLAYVTLERLEGNVLRVYADKLAGGIPTYCAGRTDWQAKVGTRLTSDECREVNKATLLEYGYAVLGCTDWNQLTPGRLIGLTMFAVNVGKDGACSSSAVRYINAGRVGEGCNLLAYKPDGAPNWSYAQGVYVQGLHNRRLAERELCLDRGPA</sequence>
<name>A0A848FZ37_9RHOO</name>
<dbReference type="PANTHER" id="PTHR38107">
    <property type="match status" value="1"/>
</dbReference>
<keyword evidence="3 6" id="KW-0081">Bacteriolytic enzyme</keyword>
<dbReference type="GO" id="GO:0009253">
    <property type="term" value="P:peptidoglycan catabolic process"/>
    <property type="evidence" value="ECO:0007669"/>
    <property type="project" value="InterPro"/>
</dbReference>
<dbReference type="Proteomes" id="UP000580043">
    <property type="component" value="Unassembled WGS sequence"/>
</dbReference>
<dbReference type="Pfam" id="PF00959">
    <property type="entry name" value="Phage_lysozyme"/>
    <property type="match status" value="1"/>
</dbReference>
<dbReference type="InterPro" id="IPR002196">
    <property type="entry name" value="Glyco_hydro_24"/>
</dbReference>
<dbReference type="RefSeq" id="WP_169143981.1">
    <property type="nucleotide sequence ID" value="NZ_JABBGA010000001.1"/>
</dbReference>
<dbReference type="SUPFAM" id="SSF53955">
    <property type="entry name" value="Lysozyme-like"/>
    <property type="match status" value="1"/>
</dbReference>